<gene>
    <name evidence="4" type="primary">Aste57867_19701</name>
    <name evidence="3" type="ORF">As57867_019636</name>
    <name evidence="4" type="ORF">ASTE57867_19701</name>
</gene>
<keyword evidence="5" id="KW-1185">Reference proteome</keyword>
<reference evidence="3" key="2">
    <citation type="submission" date="2019-06" db="EMBL/GenBank/DDBJ databases">
        <title>Genomics analysis of Aphanomyces spp. identifies a new class of oomycete effector associated with host adaptation.</title>
        <authorList>
            <person name="Gaulin E."/>
        </authorList>
    </citation>
    <scope>NUCLEOTIDE SEQUENCE</scope>
    <source>
        <strain evidence="3">CBS 578.67</strain>
    </source>
</reference>
<sequence length="168" mass="17759">MTRRGLVALVSAIAVRGGDTQAVDESVCSYCAAGSSLGGPFPPALCNPPYASCSDTLQSAQEPSFHAIFQDDSNLVVYDAANKAKWASATVDEPGAILQMQADGNLVMYASDGDPVWASQSTGYGLPPYCLTLETNGDLTIFDSQCLVAWRNGRRPFRAIVETNSTLA</sequence>
<dbReference type="Proteomes" id="UP000332933">
    <property type="component" value="Unassembled WGS sequence"/>
</dbReference>
<dbReference type="SMART" id="SM00108">
    <property type="entry name" value="B_lectin"/>
    <property type="match status" value="1"/>
</dbReference>
<dbReference type="PROSITE" id="PS50927">
    <property type="entry name" value="BULB_LECTIN"/>
    <property type="match status" value="1"/>
</dbReference>
<evidence type="ECO:0000313" key="5">
    <source>
        <dbReference type="Proteomes" id="UP000332933"/>
    </source>
</evidence>
<dbReference type="Gene3D" id="2.90.10.30">
    <property type="match status" value="1"/>
</dbReference>
<keyword evidence="1" id="KW-0732">Signal</keyword>
<accession>A0A485LD16</accession>
<reference evidence="4 5" key="1">
    <citation type="submission" date="2019-03" db="EMBL/GenBank/DDBJ databases">
        <authorList>
            <person name="Gaulin E."/>
            <person name="Dumas B."/>
        </authorList>
    </citation>
    <scope>NUCLEOTIDE SEQUENCE [LARGE SCALE GENOMIC DNA]</scope>
    <source>
        <strain evidence="4">CBS 568.67</strain>
    </source>
</reference>
<dbReference type="AlphaFoldDB" id="A0A485LD16"/>
<dbReference type="InterPro" id="IPR036426">
    <property type="entry name" value="Bulb-type_lectin_dom_sf"/>
</dbReference>
<protein>
    <submittedName>
        <fullName evidence="4">Aste57867_19701 protein</fullName>
    </submittedName>
</protein>
<dbReference type="InterPro" id="IPR001480">
    <property type="entry name" value="Bulb-type_lectin_dom"/>
</dbReference>
<dbReference type="EMBL" id="VJMH01006707">
    <property type="protein sequence ID" value="KAF0688703.1"/>
    <property type="molecule type" value="Genomic_DNA"/>
</dbReference>
<evidence type="ECO:0000256" key="1">
    <source>
        <dbReference type="SAM" id="SignalP"/>
    </source>
</evidence>
<evidence type="ECO:0000313" key="3">
    <source>
        <dbReference type="EMBL" id="KAF0688703.1"/>
    </source>
</evidence>
<proteinExistence type="predicted"/>
<dbReference type="OrthoDB" id="1884773at2759"/>
<name>A0A485LD16_9STRA</name>
<feature type="domain" description="Bulb-type lectin" evidence="2">
    <location>
        <begin position="42"/>
        <end position="154"/>
    </location>
</feature>
<feature type="chain" id="PRO_5033826310" evidence="1">
    <location>
        <begin position="21"/>
        <end position="168"/>
    </location>
</feature>
<dbReference type="SUPFAM" id="SSF51110">
    <property type="entry name" value="alpha-D-mannose-specific plant lectins"/>
    <property type="match status" value="1"/>
</dbReference>
<evidence type="ECO:0000259" key="2">
    <source>
        <dbReference type="PROSITE" id="PS50927"/>
    </source>
</evidence>
<organism evidence="4 5">
    <name type="scientific">Aphanomyces stellatus</name>
    <dbReference type="NCBI Taxonomy" id="120398"/>
    <lineage>
        <taxon>Eukaryota</taxon>
        <taxon>Sar</taxon>
        <taxon>Stramenopiles</taxon>
        <taxon>Oomycota</taxon>
        <taxon>Saprolegniomycetes</taxon>
        <taxon>Saprolegniales</taxon>
        <taxon>Verrucalvaceae</taxon>
        <taxon>Aphanomyces</taxon>
    </lineage>
</organism>
<feature type="signal peptide" evidence="1">
    <location>
        <begin position="1"/>
        <end position="20"/>
    </location>
</feature>
<dbReference type="EMBL" id="CAADRA010006730">
    <property type="protein sequence ID" value="VFT96401.1"/>
    <property type="molecule type" value="Genomic_DNA"/>
</dbReference>
<evidence type="ECO:0000313" key="4">
    <source>
        <dbReference type="EMBL" id="VFT96401.1"/>
    </source>
</evidence>